<dbReference type="AlphaFoldDB" id="A0A443JPE8"/>
<dbReference type="Gene3D" id="6.10.140.1330">
    <property type="match status" value="1"/>
</dbReference>
<dbReference type="GO" id="GO:0098719">
    <property type="term" value="P:sodium ion import across plasma membrane"/>
    <property type="evidence" value="ECO:0007669"/>
    <property type="project" value="TreeGrafter"/>
</dbReference>
<feature type="transmembrane region" description="Helical" evidence="10">
    <location>
        <begin position="434"/>
        <end position="458"/>
    </location>
</feature>
<keyword evidence="3" id="KW-1003">Cell membrane</keyword>
<dbReference type="GO" id="GO:0015386">
    <property type="term" value="F:potassium:proton antiporter activity"/>
    <property type="evidence" value="ECO:0007669"/>
    <property type="project" value="TreeGrafter"/>
</dbReference>
<protein>
    <submittedName>
        <fullName evidence="12">Sodium:proton antiporter</fullName>
    </submittedName>
</protein>
<feature type="domain" description="Cation/H+ exchanger transmembrane" evidence="11">
    <location>
        <begin position="13"/>
        <end position="326"/>
    </location>
</feature>
<feature type="transmembrane region" description="Helical" evidence="10">
    <location>
        <begin position="302"/>
        <end position="326"/>
    </location>
</feature>
<feature type="transmembrane region" description="Helical" evidence="10">
    <location>
        <begin position="6"/>
        <end position="25"/>
    </location>
</feature>
<dbReference type="InterPro" id="IPR006153">
    <property type="entry name" value="Cation/H_exchanger_TM"/>
</dbReference>
<dbReference type="Proteomes" id="UP000285970">
    <property type="component" value="Unassembled WGS sequence"/>
</dbReference>
<keyword evidence="4 10" id="KW-0812">Transmembrane</keyword>
<evidence type="ECO:0000256" key="5">
    <source>
        <dbReference type="ARBA" id="ARBA00022989"/>
    </source>
</evidence>
<evidence type="ECO:0000256" key="8">
    <source>
        <dbReference type="ARBA" id="ARBA00023136"/>
    </source>
</evidence>
<keyword evidence="9" id="KW-0739">Sodium transport</keyword>
<evidence type="ECO:0000256" key="7">
    <source>
        <dbReference type="ARBA" id="ARBA00023065"/>
    </source>
</evidence>
<dbReference type="OrthoDB" id="57886at2"/>
<evidence type="ECO:0000256" key="9">
    <source>
        <dbReference type="ARBA" id="ARBA00023201"/>
    </source>
</evidence>
<dbReference type="GO" id="GO:0015385">
    <property type="term" value="F:sodium:proton antiporter activity"/>
    <property type="evidence" value="ECO:0007669"/>
    <property type="project" value="InterPro"/>
</dbReference>
<gene>
    <name evidence="12" type="ORF">D8Y23_02295</name>
</gene>
<evidence type="ECO:0000256" key="6">
    <source>
        <dbReference type="ARBA" id="ARBA00023053"/>
    </source>
</evidence>
<keyword evidence="7" id="KW-0406">Ion transport</keyword>
<evidence type="ECO:0000259" key="11">
    <source>
        <dbReference type="Pfam" id="PF00999"/>
    </source>
</evidence>
<keyword evidence="6" id="KW-0915">Sodium</keyword>
<evidence type="ECO:0000256" key="4">
    <source>
        <dbReference type="ARBA" id="ARBA00022692"/>
    </source>
</evidence>
<proteinExistence type="predicted"/>
<keyword evidence="5 10" id="KW-1133">Transmembrane helix</keyword>
<dbReference type="PANTHER" id="PTHR10110">
    <property type="entry name" value="SODIUM/HYDROGEN EXCHANGER"/>
    <property type="match status" value="1"/>
</dbReference>
<feature type="transmembrane region" description="Helical" evidence="10">
    <location>
        <begin position="32"/>
        <end position="50"/>
    </location>
</feature>
<feature type="domain" description="Cation/H+ exchanger transmembrane" evidence="11">
    <location>
        <begin position="398"/>
        <end position="459"/>
    </location>
</feature>
<comment type="caution">
    <text evidence="12">The sequence shown here is derived from an EMBL/GenBank/DDBJ whole genome shotgun (WGS) entry which is preliminary data.</text>
</comment>
<name>A0A443JPE8_9MICO</name>
<dbReference type="GO" id="GO:0051453">
    <property type="term" value="P:regulation of intracellular pH"/>
    <property type="evidence" value="ECO:0007669"/>
    <property type="project" value="TreeGrafter"/>
</dbReference>
<dbReference type="EMBL" id="RBZY01000005">
    <property type="protein sequence ID" value="RWR22381.1"/>
    <property type="molecule type" value="Genomic_DNA"/>
</dbReference>
<evidence type="ECO:0000256" key="2">
    <source>
        <dbReference type="ARBA" id="ARBA00022448"/>
    </source>
</evidence>
<accession>A0A443JPE8</accession>
<dbReference type="PANTHER" id="PTHR10110:SF86">
    <property type="entry name" value="SODIUM_HYDROGEN EXCHANGER 7"/>
    <property type="match status" value="1"/>
</dbReference>
<reference evidence="12 13" key="1">
    <citation type="journal article" date="2018" name="Front. Microbiol.">
        <title>Novel Insights Into Bacterial Dimethylsulfoniopropionate Catabolism in the East China Sea.</title>
        <authorList>
            <person name="Liu J."/>
            <person name="Liu J."/>
            <person name="Zhang S.H."/>
            <person name="Liang J."/>
            <person name="Lin H."/>
            <person name="Song D."/>
            <person name="Yang G.P."/>
            <person name="Todd J.D."/>
            <person name="Zhang X.H."/>
        </authorList>
    </citation>
    <scope>NUCLEOTIDE SEQUENCE [LARGE SCALE GENOMIC DNA]</scope>
    <source>
        <strain evidence="12 13">ZYFD042</strain>
    </source>
</reference>
<evidence type="ECO:0000256" key="3">
    <source>
        <dbReference type="ARBA" id="ARBA00022475"/>
    </source>
</evidence>
<dbReference type="Pfam" id="PF00999">
    <property type="entry name" value="Na_H_Exchanger"/>
    <property type="match status" value="2"/>
</dbReference>
<comment type="subcellular location">
    <subcellularLocation>
        <location evidence="1">Cell membrane</location>
        <topology evidence="1">Multi-pass membrane protein</topology>
    </subcellularLocation>
</comment>
<evidence type="ECO:0000313" key="13">
    <source>
        <dbReference type="Proteomes" id="UP000285970"/>
    </source>
</evidence>
<evidence type="ECO:0000256" key="1">
    <source>
        <dbReference type="ARBA" id="ARBA00004651"/>
    </source>
</evidence>
<organism evidence="12 13">
    <name type="scientific">Microbacterium enclense</name>
    <dbReference type="NCBI Taxonomy" id="993073"/>
    <lineage>
        <taxon>Bacteria</taxon>
        <taxon>Bacillati</taxon>
        <taxon>Actinomycetota</taxon>
        <taxon>Actinomycetes</taxon>
        <taxon>Micrococcales</taxon>
        <taxon>Microbacteriaceae</taxon>
        <taxon>Microbacterium</taxon>
    </lineage>
</organism>
<dbReference type="InterPro" id="IPR018422">
    <property type="entry name" value="Cation/H_exchanger_CPA1"/>
</dbReference>
<feature type="transmembrane region" description="Helical" evidence="10">
    <location>
        <begin position="56"/>
        <end position="75"/>
    </location>
</feature>
<sequence length="582" mass="62195">MVDPLLIVVVGIVVISLVTVIAPRFNVAGPLVLMAIGLGVSLLPFVPAFAVPPEVILIGVLPPLLYSAAVQLPAIEFRRDFGPIAGLSVLLVVLSSLGLGLFFAAVIPGLGLALGVALGAILSPTDAVATSIAKRLGIAPRVVTLLEGESLLNDATALVLLRTAVAALASGFAFADAVANFAWGVLLALALGALVGWGNLRVRERVNNPAANTALSFTVPFIAYLPTEHLGGSGLVAAVVAGIVTGQGAARRFTPEQRVSDRLNWRTIELILEGGVFLVFGLELKDIVGANLREHEGLWYGTWLALSALGIALAVRAVYVAGLIWVQGRRGRNSPRHRERAKRISERVDRIEEAYRADPTTLARRGEVDHARAERRFSWVRHRVASTMADLDYYRDSPLGWRHGIIIVWAGMRGVVTLAAAQTLPNEGVEDRPLLIFVAFLVALFSLLLQGLTLAVVVRGVGLSEGGGEGPTRDEQRALDAELRRAAVAAVTSGTLTRRDGQPFPADLVERAGARLTRPPDDDVTARARDLLELRLASIDAMRQELNRISHGGRYSTAALRHALAELDADQLSLELRIDGED</sequence>
<evidence type="ECO:0000313" key="12">
    <source>
        <dbReference type="EMBL" id="RWR22381.1"/>
    </source>
</evidence>
<dbReference type="RefSeq" id="WP_128216552.1">
    <property type="nucleotide sequence ID" value="NZ_RBZY01000005.1"/>
</dbReference>
<keyword evidence="8 10" id="KW-0472">Membrane</keyword>
<feature type="transmembrane region" description="Helical" evidence="10">
    <location>
        <begin position="181"/>
        <end position="198"/>
    </location>
</feature>
<evidence type="ECO:0000256" key="10">
    <source>
        <dbReference type="SAM" id="Phobius"/>
    </source>
</evidence>
<feature type="transmembrane region" description="Helical" evidence="10">
    <location>
        <begin position="404"/>
        <end position="422"/>
    </location>
</feature>
<feature type="transmembrane region" description="Helical" evidence="10">
    <location>
        <begin position="87"/>
        <end position="107"/>
    </location>
</feature>
<dbReference type="GO" id="GO:0005886">
    <property type="term" value="C:plasma membrane"/>
    <property type="evidence" value="ECO:0007669"/>
    <property type="project" value="UniProtKB-SubCell"/>
</dbReference>
<keyword evidence="2" id="KW-0813">Transport</keyword>